<keyword evidence="13" id="KW-0206">Cytoskeleton</keyword>
<proteinExistence type="inferred from homology"/>
<evidence type="ECO:0000256" key="10">
    <source>
        <dbReference type="ARBA" id="ARBA00022829"/>
    </source>
</evidence>
<dbReference type="InterPro" id="IPR013960">
    <property type="entry name" value="DASH_Duo1"/>
</dbReference>
<feature type="region of interest" description="Disordered" evidence="19">
    <location>
        <begin position="1"/>
        <end position="62"/>
    </location>
</feature>
<dbReference type="GO" id="GO:0007059">
    <property type="term" value="P:chromosome segregation"/>
    <property type="evidence" value="ECO:0007669"/>
    <property type="project" value="UniProtKB-KW"/>
</dbReference>
<evidence type="ECO:0000256" key="14">
    <source>
        <dbReference type="ARBA" id="ARBA00023242"/>
    </source>
</evidence>
<dbReference type="AlphaFoldDB" id="A0A163KI82"/>
<keyword evidence="11" id="KW-0995">Kinetochore</keyword>
<comment type="subcellular location">
    <subcellularLocation>
        <location evidence="3">Chromosome</location>
        <location evidence="3">Centromere</location>
        <location evidence="3">Kinetochore</location>
    </subcellularLocation>
    <subcellularLocation>
        <location evidence="2">Cytoplasm</location>
        <location evidence="2">Cytoskeleton</location>
        <location evidence="2">Spindle</location>
    </subcellularLocation>
    <subcellularLocation>
        <location evidence="1">Nucleus</location>
    </subcellularLocation>
</comment>
<evidence type="ECO:0000256" key="18">
    <source>
        <dbReference type="ARBA" id="ARBA00044358"/>
    </source>
</evidence>
<keyword evidence="7" id="KW-0132">Cell division</keyword>
<feature type="compositionally biased region" description="Gly residues" evidence="19">
    <location>
        <begin position="212"/>
        <end position="224"/>
    </location>
</feature>
<dbReference type="OrthoDB" id="5599235at2759"/>
<evidence type="ECO:0000256" key="12">
    <source>
        <dbReference type="ARBA" id="ARBA00023054"/>
    </source>
</evidence>
<keyword evidence="12" id="KW-0175">Coiled coil</keyword>
<feature type="region of interest" description="Disordered" evidence="19">
    <location>
        <begin position="143"/>
        <end position="250"/>
    </location>
</feature>
<feature type="compositionally biased region" description="Basic residues" evidence="19">
    <location>
        <begin position="240"/>
        <end position="250"/>
    </location>
</feature>
<keyword evidence="14" id="KW-0539">Nucleus</keyword>
<dbReference type="EMBL" id="JYNV01000082">
    <property type="protein sequence ID" value="KZM27018.1"/>
    <property type="molecule type" value="Genomic_DNA"/>
</dbReference>
<keyword evidence="15" id="KW-0131">Cell cycle</keyword>
<dbReference type="Pfam" id="PF08651">
    <property type="entry name" value="DASH_Duo1"/>
    <property type="match status" value="1"/>
</dbReference>
<keyword evidence="6" id="KW-0963">Cytoplasm</keyword>
<dbReference type="GO" id="GO:0051301">
    <property type="term" value="P:cell division"/>
    <property type="evidence" value="ECO:0007669"/>
    <property type="project" value="UniProtKB-KW"/>
</dbReference>
<dbReference type="Proteomes" id="UP000076837">
    <property type="component" value="Unassembled WGS sequence"/>
</dbReference>
<organism evidence="20 21">
    <name type="scientific">Didymella rabiei</name>
    <name type="common">Chickpea ascochyta blight fungus</name>
    <name type="synonym">Mycosphaerella rabiei</name>
    <dbReference type="NCBI Taxonomy" id="5454"/>
    <lineage>
        <taxon>Eukaryota</taxon>
        <taxon>Fungi</taxon>
        <taxon>Dikarya</taxon>
        <taxon>Ascomycota</taxon>
        <taxon>Pezizomycotina</taxon>
        <taxon>Dothideomycetes</taxon>
        <taxon>Pleosporomycetidae</taxon>
        <taxon>Pleosporales</taxon>
        <taxon>Pleosporineae</taxon>
        <taxon>Didymellaceae</taxon>
        <taxon>Ascochyta</taxon>
    </lineage>
</organism>
<evidence type="ECO:0000256" key="11">
    <source>
        <dbReference type="ARBA" id="ARBA00022838"/>
    </source>
</evidence>
<dbReference type="PANTHER" id="PTHR28216:SF1">
    <property type="entry name" value="DASH COMPLEX SUBUNIT DUO1"/>
    <property type="match status" value="1"/>
</dbReference>
<evidence type="ECO:0000256" key="4">
    <source>
        <dbReference type="ARBA" id="ARBA00005366"/>
    </source>
</evidence>
<evidence type="ECO:0000256" key="6">
    <source>
        <dbReference type="ARBA" id="ARBA00022490"/>
    </source>
</evidence>
<keyword evidence="8" id="KW-0493">Microtubule</keyword>
<evidence type="ECO:0000256" key="13">
    <source>
        <dbReference type="ARBA" id="ARBA00023212"/>
    </source>
</evidence>
<evidence type="ECO:0000256" key="17">
    <source>
        <dbReference type="ARBA" id="ARBA00044152"/>
    </source>
</evidence>
<dbReference type="STRING" id="5454.A0A163KI82"/>
<keyword evidence="5" id="KW-0158">Chromosome</keyword>
<evidence type="ECO:0000256" key="2">
    <source>
        <dbReference type="ARBA" id="ARBA00004186"/>
    </source>
</evidence>
<feature type="compositionally biased region" description="Low complexity" evidence="19">
    <location>
        <begin position="38"/>
        <end position="51"/>
    </location>
</feature>
<dbReference type="GO" id="GO:0042729">
    <property type="term" value="C:DASH complex"/>
    <property type="evidence" value="ECO:0007669"/>
    <property type="project" value="InterPro"/>
</dbReference>
<name>A0A163KI82_DIDRA</name>
<evidence type="ECO:0000256" key="8">
    <source>
        <dbReference type="ARBA" id="ARBA00022701"/>
    </source>
</evidence>
<keyword evidence="9" id="KW-0498">Mitosis</keyword>
<evidence type="ECO:0000256" key="7">
    <source>
        <dbReference type="ARBA" id="ARBA00022618"/>
    </source>
</evidence>
<evidence type="ECO:0000256" key="1">
    <source>
        <dbReference type="ARBA" id="ARBA00004123"/>
    </source>
</evidence>
<dbReference type="GO" id="GO:0005874">
    <property type="term" value="C:microtubule"/>
    <property type="evidence" value="ECO:0007669"/>
    <property type="project" value="UniProtKB-KW"/>
</dbReference>
<feature type="compositionally biased region" description="Basic and acidic residues" evidence="19">
    <location>
        <begin position="53"/>
        <end position="62"/>
    </location>
</feature>
<reference evidence="20 21" key="1">
    <citation type="journal article" date="2016" name="Sci. Rep.">
        <title>Draft genome sequencing and secretome analysis of fungal phytopathogen Ascochyta rabiei provides insight into the necrotrophic effector repertoire.</title>
        <authorList>
            <person name="Verma S."/>
            <person name="Gazara R.K."/>
            <person name="Nizam S."/>
            <person name="Parween S."/>
            <person name="Chattopadhyay D."/>
            <person name="Verma P.K."/>
        </authorList>
    </citation>
    <scope>NUCLEOTIDE SEQUENCE [LARGE SCALE GENOMIC DNA]</scope>
    <source>
        <strain evidence="20 21">ArDII</strain>
    </source>
</reference>
<accession>A0A163KI82</accession>
<keyword evidence="10" id="KW-0159">Chromosome partition</keyword>
<dbReference type="GO" id="GO:0000278">
    <property type="term" value="P:mitotic cell cycle"/>
    <property type="evidence" value="ECO:0007669"/>
    <property type="project" value="InterPro"/>
</dbReference>
<feature type="compositionally biased region" description="Basic and acidic residues" evidence="19">
    <location>
        <begin position="147"/>
        <end position="180"/>
    </location>
</feature>
<keyword evidence="16" id="KW-0137">Centromere</keyword>
<gene>
    <name evidence="20" type="ORF">ST47_g1826</name>
</gene>
<dbReference type="PANTHER" id="PTHR28216">
    <property type="entry name" value="DASH COMPLEX SUBUNIT DUO1"/>
    <property type="match status" value="1"/>
</dbReference>
<evidence type="ECO:0000256" key="5">
    <source>
        <dbReference type="ARBA" id="ARBA00022454"/>
    </source>
</evidence>
<evidence type="ECO:0000313" key="21">
    <source>
        <dbReference type="Proteomes" id="UP000076837"/>
    </source>
</evidence>
<keyword evidence="21" id="KW-1185">Reference proteome</keyword>
<sequence length="250" mass="26619">MVQPPGMDDLSLSDSDTDALFDTPATRKNKQRAHDDAGAAAGEAAAAAAGKARAKESHYTAEEAREAALRRELESVRNVNSVIEGVVESLQKAKDNMGTVSKTVQNASTLLQTWTRILSQTEHNQRLILNPQWQGATQDMADIEEEESHRKQAVERRAAEEQARREAAARKAEEERRRAEAGPPKPAARGRGRGTRPRGASASTSTASSGYVGVGGQTGRGVGRGDSTRGRAGSGIGRGLRARGRGRGAE</sequence>
<evidence type="ECO:0000256" key="9">
    <source>
        <dbReference type="ARBA" id="ARBA00022776"/>
    </source>
</evidence>
<evidence type="ECO:0000256" key="19">
    <source>
        <dbReference type="SAM" id="MobiDB-lite"/>
    </source>
</evidence>
<evidence type="ECO:0000256" key="16">
    <source>
        <dbReference type="ARBA" id="ARBA00023328"/>
    </source>
</evidence>
<feature type="compositionally biased region" description="Low complexity" evidence="19">
    <location>
        <begin position="8"/>
        <end position="22"/>
    </location>
</feature>
<evidence type="ECO:0000256" key="3">
    <source>
        <dbReference type="ARBA" id="ARBA00004629"/>
    </source>
</evidence>
<dbReference type="GO" id="GO:0072686">
    <property type="term" value="C:mitotic spindle"/>
    <property type="evidence" value="ECO:0007669"/>
    <property type="project" value="InterPro"/>
</dbReference>
<protein>
    <recommendedName>
        <fullName evidence="17">DASH complex subunit DUO1</fullName>
    </recommendedName>
    <alternativeName>
        <fullName evidence="18">Outer kinetochore protein DUO1</fullName>
    </alternativeName>
</protein>
<evidence type="ECO:0000313" key="20">
    <source>
        <dbReference type="EMBL" id="KZM27018.1"/>
    </source>
</evidence>
<comment type="caution">
    <text evidence="20">The sequence shown here is derived from an EMBL/GenBank/DDBJ whole genome shotgun (WGS) entry which is preliminary data.</text>
</comment>
<comment type="similarity">
    <text evidence="4">Belongs to the DASH complex DUO1 family.</text>
</comment>
<evidence type="ECO:0000256" key="15">
    <source>
        <dbReference type="ARBA" id="ARBA00023306"/>
    </source>
</evidence>
<feature type="compositionally biased region" description="Low complexity" evidence="19">
    <location>
        <begin position="197"/>
        <end position="211"/>
    </location>
</feature>